<evidence type="ECO:0000313" key="3">
    <source>
        <dbReference type="Proteomes" id="UP000698242"/>
    </source>
</evidence>
<dbReference type="InterPro" id="IPR010753">
    <property type="entry name" value="DUF1330"/>
</dbReference>
<feature type="domain" description="DUF1330" evidence="1">
    <location>
        <begin position="3"/>
        <end position="95"/>
    </location>
</feature>
<evidence type="ECO:0000313" key="2">
    <source>
        <dbReference type="EMBL" id="KAF0676102.1"/>
    </source>
</evidence>
<dbReference type="EMBL" id="APKE01000018">
    <property type="protein sequence ID" value="KAF0676102.1"/>
    <property type="molecule type" value="Genomic_DNA"/>
</dbReference>
<dbReference type="PANTHER" id="PTHR41521:SF4">
    <property type="entry name" value="BLR0684 PROTEIN"/>
    <property type="match status" value="1"/>
</dbReference>
<proteinExistence type="predicted"/>
<organism evidence="2 3">
    <name type="scientific">Profundibacterium mesophilum KAUST100406-0324</name>
    <dbReference type="NCBI Taxonomy" id="1037889"/>
    <lineage>
        <taxon>Bacteria</taxon>
        <taxon>Pseudomonadati</taxon>
        <taxon>Pseudomonadota</taxon>
        <taxon>Alphaproteobacteria</taxon>
        <taxon>Rhodobacterales</taxon>
        <taxon>Roseobacteraceae</taxon>
        <taxon>Profundibacterium</taxon>
    </lineage>
</organism>
<dbReference type="InterPro" id="IPR011008">
    <property type="entry name" value="Dimeric_a/b-barrel"/>
</dbReference>
<dbReference type="RefSeq" id="WP_159965093.1">
    <property type="nucleotide sequence ID" value="NZ_APKE01000018.1"/>
</dbReference>
<dbReference type="Proteomes" id="UP000698242">
    <property type="component" value="Unassembled WGS sequence"/>
</dbReference>
<dbReference type="OrthoDB" id="9806380at2"/>
<reference evidence="2" key="1">
    <citation type="submission" date="2013-03" db="EMBL/GenBank/DDBJ databases">
        <title>Genome Sequence of the Profundibacterium mesophilum strain KAUST100406-0324T from Red Sea, a novel genus in the family Rhodobacteraceae.</title>
        <authorList>
            <person name="Essack M."/>
            <person name="Alam I."/>
            <person name="Lafi F."/>
            <person name="Alawi W."/>
            <person name="Kamanu F."/>
            <person name="Al-Suwailem A."/>
            <person name="Lee O.O."/>
            <person name="Xu Y."/>
            <person name="Bajic V."/>
            <person name="Qian P.-Y."/>
            <person name="Archer J."/>
        </authorList>
    </citation>
    <scope>NUCLEOTIDE SEQUENCE</scope>
    <source>
        <strain evidence="2">KAUST100406-0324</strain>
    </source>
</reference>
<comment type="caution">
    <text evidence="2">The sequence shown here is derived from an EMBL/GenBank/DDBJ whole genome shotgun (WGS) entry which is preliminary data.</text>
</comment>
<dbReference type="SUPFAM" id="SSF54909">
    <property type="entry name" value="Dimeric alpha+beta barrel"/>
    <property type="match status" value="1"/>
</dbReference>
<dbReference type="Gene3D" id="3.30.70.100">
    <property type="match status" value="1"/>
</dbReference>
<accession>A0A921NQ67</accession>
<dbReference type="PANTHER" id="PTHR41521">
    <property type="match status" value="1"/>
</dbReference>
<gene>
    <name evidence="2" type="ORF">PMES_01564</name>
</gene>
<name>A0A921NQ67_9RHOB</name>
<evidence type="ECO:0000259" key="1">
    <source>
        <dbReference type="Pfam" id="PF07045"/>
    </source>
</evidence>
<keyword evidence="3" id="KW-1185">Reference proteome</keyword>
<dbReference type="Pfam" id="PF07045">
    <property type="entry name" value="DUF1330"/>
    <property type="match status" value="1"/>
</dbReference>
<protein>
    <recommendedName>
        <fullName evidence="1">DUF1330 domain-containing protein</fullName>
    </recommendedName>
</protein>
<dbReference type="AlphaFoldDB" id="A0A921NQ67"/>
<sequence>MPKGYLIGHITVTDPDAYKAYVERDTPILEGFGGRFLVRGGRSEAPEEPMKDRHVVIEFPDFETARKAYYSEAYQEVLKIRLKNAESDIILVEGV</sequence>